<dbReference type="EMBL" id="SNRY01001611">
    <property type="protein sequence ID" value="KAA6329671.1"/>
    <property type="molecule type" value="Genomic_DNA"/>
</dbReference>
<organism evidence="1">
    <name type="scientific">termite gut metagenome</name>
    <dbReference type="NCBI Taxonomy" id="433724"/>
    <lineage>
        <taxon>unclassified sequences</taxon>
        <taxon>metagenomes</taxon>
        <taxon>organismal metagenomes</taxon>
    </lineage>
</organism>
<gene>
    <name evidence="1" type="ORF">EZS27_021543</name>
</gene>
<protein>
    <submittedName>
        <fullName evidence="1">Uncharacterized protein</fullName>
    </submittedName>
</protein>
<comment type="caution">
    <text evidence="1">The sequence shown here is derived from an EMBL/GenBank/DDBJ whole genome shotgun (WGS) entry which is preliminary data.</text>
</comment>
<proteinExistence type="predicted"/>
<accession>A0A5J4R9N4</accession>
<reference evidence="1" key="1">
    <citation type="submission" date="2019-03" db="EMBL/GenBank/DDBJ databases">
        <title>Single cell metagenomics reveals metabolic interactions within the superorganism composed of flagellate Streblomastix strix and complex community of Bacteroidetes bacteria on its surface.</title>
        <authorList>
            <person name="Treitli S.C."/>
            <person name="Kolisko M."/>
            <person name="Husnik F."/>
            <person name="Keeling P."/>
            <person name="Hampl V."/>
        </authorList>
    </citation>
    <scope>NUCLEOTIDE SEQUENCE</scope>
    <source>
        <strain evidence="1">STM</strain>
    </source>
</reference>
<evidence type="ECO:0000313" key="1">
    <source>
        <dbReference type="EMBL" id="KAA6329671.1"/>
    </source>
</evidence>
<sequence>MKEKESDSGKYIRIGTALYKLVQRPLISGDCIEEKILWSYETLRQDYGKNNLPDIEKYDGFCMIPDHIDYRQVHGTYLNQYEPISHVPCSGEFPHIRTFLEHIFGEQMELGLDYLQLLFVQPTQMLPILLLVSKERNTGKNNLPAFPENDFRKECHIQYQRGFPQSV</sequence>
<dbReference type="AlphaFoldDB" id="A0A5J4R9N4"/>
<name>A0A5J4R9N4_9ZZZZ</name>